<dbReference type="RefSeq" id="WP_228352060.1">
    <property type="nucleotide sequence ID" value="NZ_JACEGA010000001.1"/>
</dbReference>
<dbReference type="InterPro" id="IPR039447">
    <property type="entry name" value="UreH-like_TM_dom"/>
</dbReference>
<dbReference type="GO" id="GO:0046872">
    <property type="term" value="F:metal ion binding"/>
    <property type="evidence" value="ECO:0007669"/>
    <property type="project" value="UniProtKB-KW"/>
</dbReference>
<feature type="transmembrane region" description="Helical" evidence="2">
    <location>
        <begin position="82"/>
        <end position="102"/>
    </location>
</feature>
<feature type="transmembrane region" description="Helical" evidence="2">
    <location>
        <begin position="202"/>
        <end position="226"/>
    </location>
</feature>
<feature type="transmembrane region" description="Helical" evidence="2">
    <location>
        <begin position="283"/>
        <end position="306"/>
    </location>
</feature>
<name>A0A839JXC9_9FIRM</name>
<feature type="transmembrane region" description="Helical" evidence="2">
    <location>
        <begin position="247"/>
        <end position="271"/>
    </location>
</feature>
<feature type="domain" description="HMA" evidence="3">
    <location>
        <begin position="6"/>
        <end position="72"/>
    </location>
</feature>
<dbReference type="InterPro" id="IPR017969">
    <property type="entry name" value="Heavy-metal-associated_CS"/>
</dbReference>
<dbReference type="SUPFAM" id="SSF55008">
    <property type="entry name" value="HMA, heavy metal-associated domain"/>
    <property type="match status" value="1"/>
</dbReference>
<evidence type="ECO:0000256" key="1">
    <source>
        <dbReference type="ARBA" id="ARBA00022723"/>
    </source>
</evidence>
<dbReference type="Pfam" id="PF13386">
    <property type="entry name" value="DsbD_2"/>
    <property type="match status" value="1"/>
</dbReference>
<gene>
    <name evidence="4" type="ORF">H0486_05535</name>
</gene>
<dbReference type="PROSITE" id="PS50846">
    <property type="entry name" value="HMA_2"/>
    <property type="match status" value="1"/>
</dbReference>
<sequence length="461" mass="50136">MTSSIITKTLTVENMTCAHCENVIEHELSALEGVKSVIASYSKGVVVITYDKNRTDLRKIKEVLALHDYMIQEKVPQKAENGYDITNTIGILLIILAVYIVIKRFGLWNIINLFPVAREGMGYGMLFLIGLLTSVHCVAMCGGICLSQCVTSNKEGNERDNRFSSLKPSFLYNIGRIISYTVIGGIVGALGSVISFSGAMKGIVQIIAGAFMLIMGLNMLNAVPWLRKFSPRMPKAVAKLIYAKRGVSSPFIIGVLNGLMPCGPLQAMQIYALSTGSPVRGALSMFLFSVGTVPLMFTFGVLSSVLNKKYTGKMMTASAVLVLVLGVFMFNSGIALSGFTFPTIPISTEQEASSNIARIDGNVQIVTTGLASGRYEPITVQKGIPVKWIIQAEARDVNGCNNAIIVPKYNLQVGLKEGDNLIEFTPEESGIVPFSCWMGMIRSKITIVDDLNEVNERNQNK</sequence>
<organism evidence="4 5">
    <name type="scientific">Variimorphobacter saccharofermentans</name>
    <dbReference type="NCBI Taxonomy" id="2755051"/>
    <lineage>
        <taxon>Bacteria</taxon>
        <taxon>Bacillati</taxon>
        <taxon>Bacillota</taxon>
        <taxon>Clostridia</taxon>
        <taxon>Lachnospirales</taxon>
        <taxon>Lachnospiraceae</taxon>
        <taxon>Variimorphobacter</taxon>
    </lineage>
</organism>
<dbReference type="InterPro" id="IPR006121">
    <property type="entry name" value="HMA_dom"/>
</dbReference>
<dbReference type="InterPro" id="IPR036163">
    <property type="entry name" value="HMA_dom_sf"/>
</dbReference>
<dbReference type="AlphaFoldDB" id="A0A839JXC9"/>
<comment type="caution">
    <text evidence="4">The sequence shown here is derived from an EMBL/GenBank/DDBJ whole genome shotgun (WGS) entry which is preliminary data.</text>
</comment>
<dbReference type="CDD" id="cd00371">
    <property type="entry name" value="HMA"/>
    <property type="match status" value="1"/>
</dbReference>
<evidence type="ECO:0000259" key="3">
    <source>
        <dbReference type="PROSITE" id="PS50846"/>
    </source>
</evidence>
<keyword evidence="2" id="KW-0472">Membrane</keyword>
<evidence type="ECO:0000313" key="4">
    <source>
        <dbReference type="EMBL" id="MBB2182335.1"/>
    </source>
</evidence>
<dbReference type="Gene3D" id="3.30.70.100">
    <property type="match status" value="1"/>
</dbReference>
<dbReference type="Proteomes" id="UP000574276">
    <property type="component" value="Unassembled WGS sequence"/>
</dbReference>
<keyword evidence="5" id="KW-1185">Reference proteome</keyword>
<dbReference type="Pfam" id="PF00403">
    <property type="entry name" value="HMA"/>
    <property type="match status" value="1"/>
</dbReference>
<dbReference type="Gene3D" id="2.60.40.420">
    <property type="entry name" value="Cupredoxins - blue copper proteins"/>
    <property type="match status" value="1"/>
</dbReference>
<keyword evidence="2" id="KW-0812">Transmembrane</keyword>
<protein>
    <submittedName>
        <fullName evidence="4">Sulfite exporter TauE/SafE family protein</fullName>
    </submittedName>
</protein>
<proteinExistence type="predicted"/>
<evidence type="ECO:0000313" key="5">
    <source>
        <dbReference type="Proteomes" id="UP000574276"/>
    </source>
</evidence>
<keyword evidence="2" id="KW-1133">Transmembrane helix</keyword>
<reference evidence="4 5" key="1">
    <citation type="submission" date="2020-07" db="EMBL/GenBank/DDBJ databases">
        <title>Characterization and genome sequencing of isolate MD1, a novel member within the family Lachnospiraceae.</title>
        <authorList>
            <person name="Rettenmaier R."/>
            <person name="Di Bello L."/>
            <person name="Zinser C."/>
            <person name="Scheitz K."/>
            <person name="Liebl W."/>
            <person name="Zverlov V."/>
        </authorList>
    </citation>
    <scope>NUCLEOTIDE SEQUENCE [LARGE SCALE GENOMIC DNA]</scope>
    <source>
        <strain evidence="4 5">MD1</strain>
    </source>
</reference>
<feature type="transmembrane region" description="Helical" evidence="2">
    <location>
        <begin position="170"/>
        <end position="196"/>
    </location>
</feature>
<dbReference type="PANTHER" id="PTHR42208">
    <property type="entry name" value="HEAVY METAL TRANSPORTER-RELATED"/>
    <property type="match status" value="1"/>
</dbReference>
<keyword evidence="1" id="KW-0479">Metal-binding</keyword>
<dbReference type="PROSITE" id="PS01047">
    <property type="entry name" value="HMA_1"/>
    <property type="match status" value="1"/>
</dbReference>
<feature type="transmembrane region" description="Helical" evidence="2">
    <location>
        <begin position="122"/>
        <end position="149"/>
    </location>
</feature>
<accession>A0A839JXC9</accession>
<dbReference type="InterPro" id="IPR008972">
    <property type="entry name" value="Cupredoxin"/>
</dbReference>
<dbReference type="PANTHER" id="PTHR42208:SF1">
    <property type="entry name" value="HEAVY METAL TRANSPORTER"/>
    <property type="match status" value="1"/>
</dbReference>
<dbReference type="EMBL" id="JACEGA010000001">
    <property type="protein sequence ID" value="MBB2182335.1"/>
    <property type="molecule type" value="Genomic_DNA"/>
</dbReference>
<feature type="transmembrane region" description="Helical" evidence="2">
    <location>
        <begin position="318"/>
        <end position="341"/>
    </location>
</feature>
<evidence type="ECO:0000256" key="2">
    <source>
        <dbReference type="SAM" id="Phobius"/>
    </source>
</evidence>